<comment type="caution">
    <text evidence="1">The sequence shown here is derived from an EMBL/GenBank/DDBJ whole genome shotgun (WGS) entry which is preliminary data.</text>
</comment>
<accession>A0A242A833</accession>
<dbReference type="AlphaFoldDB" id="A0A242A833"/>
<dbReference type="InterPro" id="IPR027417">
    <property type="entry name" value="P-loop_NTPase"/>
</dbReference>
<organism evidence="1 2">
    <name type="scientific">Candidatus Enterococcus testudinis</name>
    <dbReference type="NCBI Taxonomy" id="1834191"/>
    <lineage>
        <taxon>Bacteria</taxon>
        <taxon>Bacillati</taxon>
        <taxon>Bacillota</taxon>
        <taxon>Bacilli</taxon>
        <taxon>Lactobacillales</taxon>
        <taxon>Enterococcaceae</taxon>
        <taxon>Enterococcus</taxon>
    </lineage>
</organism>
<proteinExistence type="predicted"/>
<gene>
    <name evidence="1" type="ORF">A5886_002292</name>
</gene>
<dbReference type="RefSeq" id="WP_086275251.1">
    <property type="nucleotide sequence ID" value="NZ_NGKU01000001.1"/>
</dbReference>
<dbReference type="OrthoDB" id="2184746at2"/>
<protein>
    <submittedName>
        <fullName evidence="1">Uncharacterized protein</fullName>
    </submittedName>
</protein>
<sequence>MEKSTQLMYPSGLYFVLEDNQTVLTDLEHLVTQQHAALIKNHWSAVPFLSLKDNLALAAKKETVIEDILPFLNLEPSISKKERTALTQLEELQIQLLQALLLEKETLVLEHVLSNLSTSDIQLLLPLCQGLAKHFGLQIFLIHEDKRFAHTPYMKTL</sequence>
<keyword evidence="2" id="KW-1185">Reference proteome</keyword>
<name>A0A242A833_9ENTE</name>
<evidence type="ECO:0000313" key="2">
    <source>
        <dbReference type="Proteomes" id="UP000195043"/>
    </source>
</evidence>
<dbReference type="EMBL" id="NGKU01000001">
    <property type="protein sequence ID" value="OTN77195.1"/>
    <property type="molecule type" value="Genomic_DNA"/>
</dbReference>
<dbReference type="Proteomes" id="UP000195043">
    <property type="component" value="Unassembled WGS sequence"/>
</dbReference>
<dbReference type="STRING" id="1834191.A5886_002292"/>
<reference evidence="1 2" key="1">
    <citation type="submission" date="2017-05" db="EMBL/GenBank/DDBJ databases">
        <title>The Genome Sequence of Enterococcus sp. 8G7_MSG3316.</title>
        <authorList>
            <consortium name="The Broad Institute Genomics Platform"/>
            <consortium name="The Broad Institute Genomic Center for Infectious Diseases"/>
            <person name="Earl A."/>
            <person name="Manson A."/>
            <person name="Schwartman J."/>
            <person name="Gilmore M."/>
            <person name="Abouelleil A."/>
            <person name="Cao P."/>
            <person name="Chapman S."/>
            <person name="Cusick C."/>
            <person name="Shea T."/>
            <person name="Young S."/>
            <person name="Neafsey D."/>
            <person name="Nusbaum C."/>
            <person name="Birren B."/>
        </authorList>
    </citation>
    <scope>NUCLEOTIDE SEQUENCE [LARGE SCALE GENOMIC DNA]</scope>
    <source>
        <strain evidence="1 2">8G7_MSG3316</strain>
    </source>
</reference>
<dbReference type="SUPFAM" id="SSF52540">
    <property type="entry name" value="P-loop containing nucleoside triphosphate hydrolases"/>
    <property type="match status" value="1"/>
</dbReference>
<evidence type="ECO:0000313" key="1">
    <source>
        <dbReference type="EMBL" id="OTN77195.1"/>
    </source>
</evidence>